<dbReference type="AlphaFoldDB" id="A0A7S0QV68"/>
<evidence type="ECO:0008006" key="2">
    <source>
        <dbReference type="Google" id="ProtNLM"/>
    </source>
</evidence>
<evidence type="ECO:0000313" key="1">
    <source>
        <dbReference type="EMBL" id="CAD8650971.1"/>
    </source>
</evidence>
<dbReference type="CDD" id="cd09272">
    <property type="entry name" value="RNase_HI_RT_Ty1"/>
    <property type="match status" value="1"/>
</dbReference>
<sequence>MLKPCKSVKDMLYTHNLLKEFITIATPITMHIDNTGAINLSEKNLNNQRTKHIDIRYHHIRDWVQSKVVKIEKVRSIDNIADLFTKPLPARLHEHHSATFVREFKINLSTISASPSFS</sequence>
<protein>
    <recommendedName>
        <fullName evidence="2">Copia protein</fullName>
    </recommendedName>
</protein>
<dbReference type="EMBL" id="HBFA01003516">
    <property type="protein sequence ID" value="CAD8650971.1"/>
    <property type="molecule type" value="Transcribed_RNA"/>
</dbReference>
<proteinExistence type="predicted"/>
<accession>A0A7S0QV68</accession>
<name>A0A7S0QV68_9CHLO</name>
<organism evidence="1">
    <name type="scientific">Pyramimonas obovata</name>
    <dbReference type="NCBI Taxonomy" id="1411642"/>
    <lineage>
        <taxon>Eukaryota</taxon>
        <taxon>Viridiplantae</taxon>
        <taxon>Chlorophyta</taxon>
        <taxon>Pyramimonadophyceae</taxon>
        <taxon>Pyramimonadales</taxon>
        <taxon>Pyramimonadaceae</taxon>
        <taxon>Pyramimonas</taxon>
        <taxon>Pyramimonas incertae sedis</taxon>
    </lineage>
</organism>
<reference evidence="1" key="1">
    <citation type="submission" date="2021-01" db="EMBL/GenBank/DDBJ databases">
        <authorList>
            <person name="Corre E."/>
            <person name="Pelletier E."/>
            <person name="Niang G."/>
            <person name="Scheremetjew M."/>
            <person name="Finn R."/>
            <person name="Kale V."/>
            <person name="Holt S."/>
            <person name="Cochrane G."/>
            <person name="Meng A."/>
            <person name="Brown T."/>
            <person name="Cohen L."/>
        </authorList>
    </citation>
    <scope>NUCLEOTIDE SEQUENCE</scope>
    <source>
        <strain evidence="1">CCMP722</strain>
    </source>
</reference>
<gene>
    <name evidence="1" type="ORF">POBO1169_LOCUS1763</name>
</gene>